<protein>
    <submittedName>
        <fullName evidence="2">Uncharacterized protein</fullName>
    </submittedName>
</protein>
<gene>
    <name evidence="2" type="ORF">A4U43_C04F17650</name>
</gene>
<evidence type="ECO:0000313" key="2">
    <source>
        <dbReference type="EMBL" id="ONK72275.1"/>
    </source>
</evidence>
<dbReference type="GO" id="GO:0005975">
    <property type="term" value="P:carbohydrate metabolic process"/>
    <property type="evidence" value="ECO:0007669"/>
    <property type="project" value="InterPro"/>
</dbReference>
<feature type="region of interest" description="Disordered" evidence="1">
    <location>
        <begin position="58"/>
        <end position="108"/>
    </location>
</feature>
<dbReference type="Proteomes" id="UP000243459">
    <property type="component" value="Chromosome 4"/>
</dbReference>
<reference evidence="3" key="1">
    <citation type="journal article" date="2017" name="Nat. Commun.">
        <title>The asparagus genome sheds light on the origin and evolution of a young Y chromosome.</title>
        <authorList>
            <person name="Harkess A."/>
            <person name="Zhou J."/>
            <person name="Xu C."/>
            <person name="Bowers J.E."/>
            <person name="Van der Hulst R."/>
            <person name="Ayyampalayam S."/>
            <person name="Mercati F."/>
            <person name="Riccardi P."/>
            <person name="McKain M.R."/>
            <person name="Kakrana A."/>
            <person name="Tang H."/>
            <person name="Ray J."/>
            <person name="Groenendijk J."/>
            <person name="Arikit S."/>
            <person name="Mathioni S.M."/>
            <person name="Nakano M."/>
            <person name="Shan H."/>
            <person name="Telgmann-Rauber A."/>
            <person name="Kanno A."/>
            <person name="Yue Z."/>
            <person name="Chen H."/>
            <person name="Li W."/>
            <person name="Chen Y."/>
            <person name="Xu X."/>
            <person name="Zhang Y."/>
            <person name="Luo S."/>
            <person name="Chen H."/>
            <person name="Gao J."/>
            <person name="Mao Z."/>
            <person name="Pires J.C."/>
            <person name="Luo M."/>
            <person name="Kudrna D."/>
            <person name="Wing R.A."/>
            <person name="Meyers B.C."/>
            <person name="Yi K."/>
            <person name="Kong H."/>
            <person name="Lavrijsen P."/>
            <person name="Sunseri F."/>
            <person name="Falavigna A."/>
            <person name="Ye Y."/>
            <person name="Leebens-Mack J.H."/>
            <person name="Chen G."/>
        </authorList>
    </citation>
    <scope>NUCLEOTIDE SEQUENCE [LARGE SCALE GENOMIC DNA]</scope>
    <source>
        <strain evidence="3">cv. DH0086</strain>
    </source>
</reference>
<dbReference type="InterPro" id="IPR024705">
    <property type="entry name" value="Ssp411"/>
</dbReference>
<dbReference type="Gramene" id="ONK72275">
    <property type="protein sequence ID" value="ONK72275"/>
    <property type="gene ID" value="A4U43_C04F17650"/>
</dbReference>
<name>A0A5P1F1P5_ASPOF</name>
<evidence type="ECO:0000256" key="1">
    <source>
        <dbReference type="SAM" id="MobiDB-lite"/>
    </source>
</evidence>
<dbReference type="PANTHER" id="PTHR42899">
    <property type="entry name" value="SPERMATOGENESIS-ASSOCIATED PROTEIN 20"/>
    <property type="match status" value="1"/>
</dbReference>
<evidence type="ECO:0000313" key="3">
    <source>
        <dbReference type="Proteomes" id="UP000243459"/>
    </source>
</evidence>
<dbReference type="EMBL" id="CM007384">
    <property type="protein sequence ID" value="ONK72275.1"/>
    <property type="molecule type" value="Genomic_DNA"/>
</dbReference>
<sequence>MWYDQGQLVNAYLDTFSITKDIFYSSVAHDILDFLRRDMIGAEGEVFSAVDADSVEHEGASRKKEAAPPLSFSIGPQCDQPNNMGAGTKGVANKARRERKRPTTDSERGIIINLTHSQAQAVMENNEQDRDITGTDNHNANLGVIASPDVNTMILEDPKSKPPDPSGGDVET</sequence>
<dbReference type="GO" id="GO:0009507">
    <property type="term" value="C:chloroplast"/>
    <property type="evidence" value="ECO:0007669"/>
    <property type="project" value="TreeGrafter"/>
</dbReference>
<dbReference type="SUPFAM" id="SSF48208">
    <property type="entry name" value="Six-hairpin glycosidases"/>
    <property type="match status" value="1"/>
</dbReference>
<accession>A0A5P1F1P5</accession>
<organism evidence="2 3">
    <name type="scientific">Asparagus officinalis</name>
    <name type="common">Garden asparagus</name>
    <dbReference type="NCBI Taxonomy" id="4686"/>
    <lineage>
        <taxon>Eukaryota</taxon>
        <taxon>Viridiplantae</taxon>
        <taxon>Streptophyta</taxon>
        <taxon>Embryophyta</taxon>
        <taxon>Tracheophyta</taxon>
        <taxon>Spermatophyta</taxon>
        <taxon>Magnoliopsida</taxon>
        <taxon>Liliopsida</taxon>
        <taxon>Asparagales</taxon>
        <taxon>Asparagaceae</taxon>
        <taxon>Asparagoideae</taxon>
        <taxon>Asparagus</taxon>
    </lineage>
</organism>
<keyword evidence="3" id="KW-1185">Reference proteome</keyword>
<dbReference type="AlphaFoldDB" id="A0A5P1F1P5"/>
<dbReference type="InterPro" id="IPR008928">
    <property type="entry name" value="6-hairpin_glycosidase_sf"/>
</dbReference>
<dbReference type="PANTHER" id="PTHR42899:SF1">
    <property type="entry name" value="SPERMATOGENESIS-ASSOCIATED PROTEIN 20"/>
    <property type="match status" value="1"/>
</dbReference>
<proteinExistence type="predicted"/>